<gene>
    <name evidence="1" type="ORF">GCM10009431_08160</name>
</gene>
<accession>A0ABN1JGE3</accession>
<sequence>MMMSSFDIDEQLQEFNNCSDCSAQFGDFLNPMFIDLIETEDVKLINKLNSYKNLIDSYSDDEITKANLTFILDSFIASTEYTIENQENTASRTSCGTAIGRGLVGGFISGCVNGAYVGATVGTVTAPIIGTVTGAVAGCIASGAVGSVWGAGFGALWGCLF</sequence>
<reference evidence="1 2" key="1">
    <citation type="journal article" date="2019" name="Int. J. Syst. Evol. Microbiol.">
        <title>The Global Catalogue of Microorganisms (GCM) 10K type strain sequencing project: providing services to taxonomists for standard genome sequencing and annotation.</title>
        <authorList>
            <consortium name="The Broad Institute Genomics Platform"/>
            <consortium name="The Broad Institute Genome Sequencing Center for Infectious Disease"/>
            <person name="Wu L."/>
            <person name="Ma J."/>
        </authorList>
    </citation>
    <scope>NUCLEOTIDE SEQUENCE [LARGE SCALE GENOMIC DNA]</scope>
    <source>
        <strain evidence="1 2">JCM 15976</strain>
    </source>
</reference>
<organism evidence="1 2">
    <name type="scientific">Gaetbulibacter jejuensis</name>
    <dbReference type="NCBI Taxonomy" id="584607"/>
    <lineage>
        <taxon>Bacteria</taxon>
        <taxon>Pseudomonadati</taxon>
        <taxon>Bacteroidota</taxon>
        <taxon>Flavobacteriia</taxon>
        <taxon>Flavobacteriales</taxon>
        <taxon>Flavobacteriaceae</taxon>
        <taxon>Gaetbulibacter</taxon>
    </lineage>
</organism>
<proteinExistence type="predicted"/>
<evidence type="ECO:0008006" key="3">
    <source>
        <dbReference type="Google" id="ProtNLM"/>
    </source>
</evidence>
<dbReference type="RefSeq" id="WP_343795995.1">
    <property type="nucleotide sequence ID" value="NZ_BAAAGF010000001.1"/>
</dbReference>
<dbReference type="EMBL" id="BAAAGF010000001">
    <property type="protein sequence ID" value="GAA0739296.1"/>
    <property type="molecule type" value="Genomic_DNA"/>
</dbReference>
<keyword evidence="2" id="KW-1185">Reference proteome</keyword>
<protein>
    <recommendedName>
        <fullName evidence="3">Glycine zipper</fullName>
    </recommendedName>
</protein>
<evidence type="ECO:0000313" key="1">
    <source>
        <dbReference type="EMBL" id="GAA0739296.1"/>
    </source>
</evidence>
<dbReference type="Proteomes" id="UP001500736">
    <property type="component" value="Unassembled WGS sequence"/>
</dbReference>
<name>A0ABN1JGE3_9FLAO</name>
<evidence type="ECO:0000313" key="2">
    <source>
        <dbReference type="Proteomes" id="UP001500736"/>
    </source>
</evidence>
<comment type="caution">
    <text evidence="1">The sequence shown here is derived from an EMBL/GenBank/DDBJ whole genome shotgun (WGS) entry which is preliminary data.</text>
</comment>